<evidence type="ECO:0000256" key="2">
    <source>
        <dbReference type="SAM" id="MobiDB-lite"/>
    </source>
</evidence>
<organism evidence="3">
    <name type="scientific">Tanacetum cinerariifolium</name>
    <name type="common">Dalmatian daisy</name>
    <name type="synonym">Chrysanthemum cinerariifolium</name>
    <dbReference type="NCBI Taxonomy" id="118510"/>
    <lineage>
        <taxon>Eukaryota</taxon>
        <taxon>Viridiplantae</taxon>
        <taxon>Streptophyta</taxon>
        <taxon>Embryophyta</taxon>
        <taxon>Tracheophyta</taxon>
        <taxon>Spermatophyta</taxon>
        <taxon>Magnoliopsida</taxon>
        <taxon>eudicotyledons</taxon>
        <taxon>Gunneridae</taxon>
        <taxon>Pentapetalae</taxon>
        <taxon>asterids</taxon>
        <taxon>campanulids</taxon>
        <taxon>Asterales</taxon>
        <taxon>Asteraceae</taxon>
        <taxon>Asteroideae</taxon>
        <taxon>Anthemideae</taxon>
        <taxon>Anthemidinae</taxon>
        <taxon>Tanacetum</taxon>
    </lineage>
</organism>
<dbReference type="EMBL" id="BKCJ010993620">
    <property type="protein sequence ID" value="GFC62367.1"/>
    <property type="molecule type" value="Genomic_DNA"/>
</dbReference>
<protein>
    <submittedName>
        <fullName evidence="3">Uncharacterized protein</fullName>
    </submittedName>
</protein>
<feature type="non-terminal residue" evidence="3">
    <location>
        <position position="1"/>
    </location>
</feature>
<sequence>HTKQNASFPQKHLQMHMVPAAVFTQSKPVSVITVRPVSAVVPKIMMTRPIHAHSLNTRSNSSFRRYMTHGQSLKTSNSPPRVTAAKALVVFVAKGLESVEARLLVYKQNESVLEENMKLLNFEVQLRDTALATLRQKLDTTEKERDDLNMKNIHATQPDLVFHTPPFDENEHLAFNVQLSPTKPKQDLSSRPRAPIIEDWVSDSEEDSKITAP</sequence>
<keyword evidence="1" id="KW-0175">Coiled coil</keyword>
<reference evidence="3" key="1">
    <citation type="journal article" date="2019" name="Sci. Rep.">
        <title>Draft genome of Tanacetum cinerariifolium, the natural source of mosquito coil.</title>
        <authorList>
            <person name="Yamashiro T."/>
            <person name="Shiraishi A."/>
            <person name="Satake H."/>
            <person name="Nakayama K."/>
        </authorList>
    </citation>
    <scope>NUCLEOTIDE SEQUENCE</scope>
</reference>
<feature type="coiled-coil region" evidence="1">
    <location>
        <begin position="96"/>
        <end position="151"/>
    </location>
</feature>
<evidence type="ECO:0000256" key="1">
    <source>
        <dbReference type="SAM" id="Coils"/>
    </source>
</evidence>
<feature type="region of interest" description="Disordered" evidence="2">
    <location>
        <begin position="180"/>
        <end position="213"/>
    </location>
</feature>
<gene>
    <name evidence="3" type="ORF">Tci_834337</name>
</gene>
<dbReference type="AlphaFoldDB" id="A0A699Q7S4"/>
<comment type="caution">
    <text evidence="3">The sequence shown here is derived from an EMBL/GenBank/DDBJ whole genome shotgun (WGS) entry which is preliminary data.</text>
</comment>
<name>A0A699Q7S4_TANCI</name>
<proteinExistence type="predicted"/>
<evidence type="ECO:0000313" key="3">
    <source>
        <dbReference type="EMBL" id="GFC62367.1"/>
    </source>
</evidence>
<accession>A0A699Q7S4</accession>